<dbReference type="WBParaSite" id="PgB01_g095_t02">
    <property type="protein sequence ID" value="PgB01_g095_t02"/>
    <property type="gene ID" value="PgB01_g095"/>
</dbReference>
<organism evidence="2 3">
    <name type="scientific">Parascaris univalens</name>
    <name type="common">Nematode worm</name>
    <dbReference type="NCBI Taxonomy" id="6257"/>
    <lineage>
        <taxon>Eukaryota</taxon>
        <taxon>Metazoa</taxon>
        <taxon>Ecdysozoa</taxon>
        <taxon>Nematoda</taxon>
        <taxon>Chromadorea</taxon>
        <taxon>Rhabditida</taxon>
        <taxon>Spirurina</taxon>
        <taxon>Ascaridomorpha</taxon>
        <taxon>Ascaridoidea</taxon>
        <taxon>Ascarididae</taxon>
        <taxon>Parascaris</taxon>
    </lineage>
</organism>
<dbReference type="AlphaFoldDB" id="A0A914ZIX5"/>
<keyword evidence="2" id="KW-1185">Reference proteome</keyword>
<name>A0A914ZIX5_PARUN</name>
<evidence type="ECO:0000313" key="3">
    <source>
        <dbReference type="WBParaSite" id="PgB01_g095_t02"/>
    </source>
</evidence>
<reference evidence="3" key="1">
    <citation type="submission" date="2022-11" db="UniProtKB">
        <authorList>
            <consortium name="WormBaseParasite"/>
        </authorList>
    </citation>
    <scope>IDENTIFICATION</scope>
</reference>
<sequence length="273" mass="31987">LVLFDRRWLVEIKKRQLIRMAAENPNEEQSKSVNFNNTDEQSYDNSESRRLSCENEVERDSAELITARSKWSYLRSEDFLGQHYKEYARVPPRRSHSKVTWDNMKEIQEIRYFGHKRTYEKRSERSRPNPWRRYGALLKLHEIGGWVSKIDRQQSTRRNRKYYYVRPGSKPCNPPNRPPITVRDSKVIPASAISIPRCESVEEVASSVGLQLQMLMRMNTQEKLLPPLNSASNHTKLTQNNTAGMDESNRNSTTNNNTHKKLPLKSAMIPLNR</sequence>
<proteinExistence type="predicted"/>
<feature type="region of interest" description="Disordered" evidence="1">
    <location>
        <begin position="226"/>
        <end position="273"/>
    </location>
</feature>
<evidence type="ECO:0000256" key="1">
    <source>
        <dbReference type="SAM" id="MobiDB-lite"/>
    </source>
</evidence>
<accession>A0A914ZIX5</accession>
<feature type="compositionally biased region" description="Polar residues" evidence="1">
    <location>
        <begin position="229"/>
        <end position="243"/>
    </location>
</feature>
<feature type="region of interest" description="Disordered" evidence="1">
    <location>
        <begin position="23"/>
        <end position="52"/>
    </location>
</feature>
<dbReference type="Proteomes" id="UP000887569">
    <property type="component" value="Unplaced"/>
</dbReference>
<evidence type="ECO:0000313" key="2">
    <source>
        <dbReference type="Proteomes" id="UP000887569"/>
    </source>
</evidence>
<feature type="compositionally biased region" description="Polar residues" evidence="1">
    <location>
        <begin position="31"/>
        <end position="45"/>
    </location>
</feature>
<protein>
    <submittedName>
        <fullName evidence="3">Uncharacterized protein</fullName>
    </submittedName>
</protein>